<evidence type="ECO:0000256" key="2">
    <source>
        <dbReference type="ARBA" id="ARBA00012438"/>
    </source>
</evidence>
<dbReference type="OrthoDB" id="342253at2157"/>
<accession>A0A7D5R903</accession>
<dbReference type="InterPro" id="IPR036097">
    <property type="entry name" value="HisK_dim/P_sf"/>
</dbReference>
<dbReference type="PANTHER" id="PTHR43547:SF2">
    <property type="entry name" value="HYBRID SIGNAL TRANSDUCTION HISTIDINE KINASE C"/>
    <property type="match status" value="1"/>
</dbReference>
<dbReference type="RefSeq" id="WP_179361996.1">
    <property type="nucleotide sequence ID" value="NZ_CP026994.1"/>
</dbReference>
<dbReference type="GeneID" id="56061350"/>
<dbReference type="CDD" id="cd06225">
    <property type="entry name" value="HAMP"/>
    <property type="match status" value="1"/>
</dbReference>
<dbReference type="GO" id="GO:0000155">
    <property type="term" value="F:phosphorelay sensor kinase activity"/>
    <property type="evidence" value="ECO:0007669"/>
    <property type="project" value="InterPro"/>
</dbReference>
<dbReference type="EC" id="2.7.13.3" evidence="2"/>
<evidence type="ECO:0000256" key="1">
    <source>
        <dbReference type="ARBA" id="ARBA00000085"/>
    </source>
</evidence>
<dbReference type="Pfam" id="PF02518">
    <property type="entry name" value="HATPase_c"/>
    <property type="match status" value="1"/>
</dbReference>
<dbReference type="CDD" id="cd00082">
    <property type="entry name" value="HisKA"/>
    <property type="match status" value="1"/>
</dbReference>
<dbReference type="InterPro" id="IPR003594">
    <property type="entry name" value="HATPase_dom"/>
</dbReference>
<keyword evidence="6" id="KW-1133">Transmembrane helix</keyword>
<keyword evidence="5" id="KW-0418">Kinase</keyword>
<dbReference type="SUPFAM" id="SSF158472">
    <property type="entry name" value="HAMP domain-like"/>
    <property type="match status" value="1"/>
</dbReference>
<organism evidence="9 10">
    <name type="scientific">Nitrosopumilus oxyclinae</name>
    <dbReference type="NCBI Taxonomy" id="1959104"/>
    <lineage>
        <taxon>Archaea</taxon>
        <taxon>Nitrososphaerota</taxon>
        <taxon>Nitrososphaeria</taxon>
        <taxon>Nitrosopumilales</taxon>
        <taxon>Nitrosopumilaceae</taxon>
        <taxon>Nitrosopumilus</taxon>
    </lineage>
</organism>
<dbReference type="PRINTS" id="PR00344">
    <property type="entry name" value="BCTRLSENSOR"/>
</dbReference>
<feature type="transmembrane region" description="Helical" evidence="6">
    <location>
        <begin position="6"/>
        <end position="27"/>
    </location>
</feature>
<dbReference type="SMART" id="SM00387">
    <property type="entry name" value="HATPase_c"/>
    <property type="match status" value="1"/>
</dbReference>
<feature type="domain" description="HAMP" evidence="8">
    <location>
        <begin position="218"/>
        <end position="270"/>
    </location>
</feature>
<evidence type="ECO:0000259" key="7">
    <source>
        <dbReference type="PROSITE" id="PS50109"/>
    </source>
</evidence>
<dbReference type="Gene3D" id="3.30.565.10">
    <property type="entry name" value="Histidine kinase-like ATPase, C-terminal domain"/>
    <property type="match status" value="1"/>
</dbReference>
<name>A0A7D5R903_9ARCH</name>
<evidence type="ECO:0000256" key="5">
    <source>
        <dbReference type="ARBA" id="ARBA00022777"/>
    </source>
</evidence>
<dbReference type="InterPro" id="IPR005467">
    <property type="entry name" value="His_kinase_dom"/>
</dbReference>
<keyword evidence="6" id="KW-0472">Membrane</keyword>
<dbReference type="Pfam" id="PF00672">
    <property type="entry name" value="HAMP"/>
    <property type="match status" value="1"/>
</dbReference>
<dbReference type="PROSITE" id="PS50109">
    <property type="entry name" value="HIS_KIN"/>
    <property type="match status" value="1"/>
</dbReference>
<gene>
    <name evidence="9" type="ORF">C5F49_05225</name>
</gene>
<keyword evidence="10" id="KW-1185">Reference proteome</keyword>
<reference evidence="9 10" key="1">
    <citation type="submission" date="2018-02" db="EMBL/GenBank/DDBJ databases">
        <title>Complete genome of Nitrosopumilus oxyclinae HCE1.</title>
        <authorList>
            <person name="Qin W."/>
            <person name="Zheng Y."/>
            <person name="Stahl D.A."/>
        </authorList>
    </citation>
    <scope>NUCLEOTIDE SEQUENCE [LARGE SCALE GENOMIC DNA]</scope>
    <source>
        <strain evidence="9 10">HCE1</strain>
    </source>
</reference>
<dbReference type="KEGG" id="nox:C5F49_05225"/>
<comment type="catalytic activity">
    <reaction evidence="1">
        <text>ATP + protein L-histidine = ADP + protein N-phospho-L-histidine.</text>
        <dbReference type="EC" id="2.7.13.3"/>
    </reaction>
</comment>
<dbReference type="FunFam" id="3.30.565.10:FF:000006">
    <property type="entry name" value="Sensor histidine kinase WalK"/>
    <property type="match status" value="1"/>
</dbReference>
<keyword evidence="3" id="KW-0597">Phosphoprotein</keyword>
<feature type="domain" description="Histidine kinase" evidence="7">
    <location>
        <begin position="278"/>
        <end position="497"/>
    </location>
</feature>
<dbReference type="SUPFAM" id="SSF55874">
    <property type="entry name" value="ATPase domain of HSP90 chaperone/DNA topoisomerase II/histidine kinase"/>
    <property type="match status" value="1"/>
</dbReference>
<dbReference type="SMART" id="SM00304">
    <property type="entry name" value="HAMP"/>
    <property type="match status" value="1"/>
</dbReference>
<dbReference type="SUPFAM" id="SSF47384">
    <property type="entry name" value="Homodimeric domain of signal transducing histidine kinase"/>
    <property type="match status" value="1"/>
</dbReference>
<dbReference type="InterPro" id="IPR003660">
    <property type="entry name" value="HAMP_dom"/>
</dbReference>
<evidence type="ECO:0000256" key="6">
    <source>
        <dbReference type="SAM" id="Phobius"/>
    </source>
</evidence>
<evidence type="ECO:0000313" key="10">
    <source>
        <dbReference type="Proteomes" id="UP000509441"/>
    </source>
</evidence>
<dbReference type="GO" id="GO:0016020">
    <property type="term" value="C:membrane"/>
    <property type="evidence" value="ECO:0007669"/>
    <property type="project" value="InterPro"/>
</dbReference>
<dbReference type="PANTHER" id="PTHR43547">
    <property type="entry name" value="TWO-COMPONENT HISTIDINE KINASE"/>
    <property type="match status" value="1"/>
</dbReference>
<dbReference type="AlphaFoldDB" id="A0A7D5R903"/>
<evidence type="ECO:0000313" key="9">
    <source>
        <dbReference type="EMBL" id="QLH04782.1"/>
    </source>
</evidence>
<dbReference type="PROSITE" id="PS50885">
    <property type="entry name" value="HAMP"/>
    <property type="match status" value="1"/>
</dbReference>
<evidence type="ECO:0000256" key="3">
    <source>
        <dbReference type="ARBA" id="ARBA00022553"/>
    </source>
</evidence>
<evidence type="ECO:0000256" key="4">
    <source>
        <dbReference type="ARBA" id="ARBA00022679"/>
    </source>
</evidence>
<keyword evidence="4" id="KW-0808">Transferase</keyword>
<proteinExistence type="predicted"/>
<dbReference type="Pfam" id="PF00512">
    <property type="entry name" value="HisKA"/>
    <property type="match status" value="1"/>
</dbReference>
<keyword evidence="6" id="KW-0812">Transmembrane</keyword>
<feature type="transmembrane region" description="Helical" evidence="6">
    <location>
        <begin position="196"/>
        <end position="216"/>
    </location>
</feature>
<dbReference type="InterPro" id="IPR036890">
    <property type="entry name" value="HATPase_C_sf"/>
</dbReference>
<dbReference type="Gene3D" id="6.10.340.10">
    <property type="match status" value="1"/>
</dbReference>
<dbReference type="Proteomes" id="UP000509441">
    <property type="component" value="Chromosome"/>
</dbReference>
<dbReference type="InterPro" id="IPR003661">
    <property type="entry name" value="HisK_dim/P_dom"/>
</dbReference>
<dbReference type="Gene3D" id="1.10.287.130">
    <property type="match status" value="1"/>
</dbReference>
<dbReference type="InterPro" id="IPR004358">
    <property type="entry name" value="Sig_transdc_His_kin-like_C"/>
</dbReference>
<dbReference type="EMBL" id="CP026994">
    <property type="protein sequence ID" value="QLH04782.1"/>
    <property type="molecule type" value="Genomic_DNA"/>
</dbReference>
<sequence>MKFSHILILGFLIIVGISGVIGVISLYQFTTIIDTLKNSVPESIENFKTNAIVLDNNRQIIYYDEILTQSARNYVFTQNEKWKERYFETEPLLDSILKDPYSPVDNEVILELDEINIELVKMENTAFDLVSQGNSEQAIEILESDEYTKLKQRYSDSWKHHAEINNVEYGNTVKSLDSTSDLLYASIEKGSKDGTAALQITIPILIGLSIFLGILFSKKLSSPIKDLRKSTKQIAVGNFDIVINPKGPDEIKELIEDFSQMVTKLNEIDTMKKDFSAMMTHELKTPLVPILGYVDLLLSKEFGELNEKQRERLIRIKNSCSKMQNLVSDMLDINRIEINQFKFNMRINDLSVIIKESVEQLKDEFMKKGITVVEEFESNAMCNCDKDRINQVMINLLSNAIDFCPKKEGSIKISIKKSKNNIIVIVKDNGIGISKENMDKIFVKYYQVDTTSTRTHGGSGIGLALSKLIVENHRGKIWAQSEGINKGSEIHIQIPVI</sequence>
<evidence type="ECO:0000259" key="8">
    <source>
        <dbReference type="PROSITE" id="PS50885"/>
    </source>
</evidence>
<dbReference type="SMART" id="SM00388">
    <property type="entry name" value="HisKA"/>
    <property type="match status" value="1"/>
</dbReference>
<protein>
    <recommendedName>
        <fullName evidence="2">histidine kinase</fullName>
        <ecNumber evidence="2">2.7.13.3</ecNumber>
    </recommendedName>
</protein>